<dbReference type="GeneID" id="28896340"/>
<name>A0A165FMW2_XYLHT</name>
<organism evidence="1 2">
    <name type="scientific">Xylona heveae (strain CBS 132557 / TC161)</name>
    <dbReference type="NCBI Taxonomy" id="1328760"/>
    <lineage>
        <taxon>Eukaryota</taxon>
        <taxon>Fungi</taxon>
        <taxon>Dikarya</taxon>
        <taxon>Ascomycota</taxon>
        <taxon>Pezizomycotina</taxon>
        <taxon>Xylonomycetes</taxon>
        <taxon>Xylonales</taxon>
        <taxon>Xylonaceae</taxon>
        <taxon>Xylona</taxon>
    </lineage>
</organism>
<dbReference type="OrthoDB" id="4367412at2759"/>
<dbReference type="InParanoid" id="A0A165FMW2"/>
<evidence type="ECO:0000313" key="1">
    <source>
        <dbReference type="EMBL" id="KZF21170.1"/>
    </source>
</evidence>
<protein>
    <submittedName>
        <fullName evidence="1">Uncharacterized protein</fullName>
    </submittedName>
</protein>
<evidence type="ECO:0000313" key="2">
    <source>
        <dbReference type="Proteomes" id="UP000076632"/>
    </source>
</evidence>
<reference evidence="1 2" key="1">
    <citation type="journal article" date="2016" name="Fungal Biol.">
        <title>The genome of Xylona heveae provides a window into fungal endophytism.</title>
        <authorList>
            <person name="Gazis R."/>
            <person name="Kuo A."/>
            <person name="Riley R."/>
            <person name="LaButti K."/>
            <person name="Lipzen A."/>
            <person name="Lin J."/>
            <person name="Amirebrahimi M."/>
            <person name="Hesse C.N."/>
            <person name="Spatafora J.W."/>
            <person name="Henrissat B."/>
            <person name="Hainaut M."/>
            <person name="Grigoriev I.V."/>
            <person name="Hibbett D.S."/>
        </authorList>
    </citation>
    <scope>NUCLEOTIDE SEQUENCE [LARGE SCALE GENOMIC DNA]</scope>
    <source>
        <strain evidence="1 2">TC161</strain>
    </source>
</reference>
<proteinExistence type="predicted"/>
<dbReference type="AlphaFoldDB" id="A0A165FMW2"/>
<accession>A0A165FMW2</accession>
<dbReference type="OMA" id="KACNADD"/>
<dbReference type="Proteomes" id="UP000076632">
    <property type="component" value="Unassembled WGS sequence"/>
</dbReference>
<gene>
    <name evidence="1" type="ORF">L228DRAFT_240047</name>
</gene>
<keyword evidence="2" id="KW-1185">Reference proteome</keyword>
<dbReference type="RefSeq" id="XP_018186725.1">
    <property type="nucleotide sequence ID" value="XM_018331203.1"/>
</dbReference>
<dbReference type="EMBL" id="KV407461">
    <property type="protein sequence ID" value="KZF21170.1"/>
    <property type="molecule type" value="Genomic_DNA"/>
</dbReference>
<sequence>MPWKAAIAELSEAVRSHVESITNNLTESFATKNNVVHTKDLRIDVHGDPKHPTKAVARIQENAQAKDHAVKDFIRTGNKGDGHKGTHKIIAEIPFDRENFDVDDFISKIENARK</sequence>